<feature type="domain" description="SANT" evidence="7">
    <location>
        <begin position="12"/>
        <end position="60"/>
    </location>
</feature>
<dbReference type="GO" id="GO:0001006">
    <property type="term" value="F:RNA polymerase III type 3 promoter sequence-specific DNA binding"/>
    <property type="evidence" value="ECO:0007669"/>
    <property type="project" value="TreeGrafter"/>
</dbReference>
<sequence>MATDTPIFRQGKWSPEEDKALKTAVEYYGEENWNVIANEVEQRNAKQCRDRYMTLKAGPKKGPWQPHETAKLLEWVKYEGPTEWQSCALQIPGRSARQCFDRWRKTLKPGMSQRVWTSEENYILFEMHKRYGPQWSLIAKSLKERTAGSVRKHFFKITKTLENYYTAPKRKLSKESIVPKTPHPKKYNKNNFISKENTSTEEDKAKSKVTEWFKAFV</sequence>
<dbReference type="Proteomes" id="UP001162131">
    <property type="component" value="Unassembled WGS sequence"/>
</dbReference>
<dbReference type="InterPro" id="IPR051575">
    <property type="entry name" value="Myb-like_DNA-bd"/>
</dbReference>
<dbReference type="InterPro" id="IPR001005">
    <property type="entry name" value="SANT/Myb"/>
</dbReference>
<protein>
    <recommendedName>
        <fullName evidence="11">Myb-like DNA-binding domain containing protein</fullName>
    </recommendedName>
</protein>
<keyword evidence="3" id="KW-0804">Transcription</keyword>
<dbReference type="Pfam" id="PF00249">
    <property type="entry name" value="Myb_DNA-binding"/>
    <property type="match status" value="1"/>
</dbReference>
<dbReference type="CDD" id="cd00167">
    <property type="entry name" value="SANT"/>
    <property type="match status" value="3"/>
</dbReference>
<dbReference type="PROSITE" id="PS50090">
    <property type="entry name" value="MYB_LIKE"/>
    <property type="match status" value="3"/>
</dbReference>
<gene>
    <name evidence="9" type="ORF">BSTOLATCC_MIC31356</name>
</gene>
<dbReference type="InterPro" id="IPR009057">
    <property type="entry name" value="Homeodomain-like_sf"/>
</dbReference>
<keyword evidence="1" id="KW-0805">Transcription regulation</keyword>
<dbReference type="InterPro" id="IPR017884">
    <property type="entry name" value="SANT_dom"/>
</dbReference>
<comment type="caution">
    <text evidence="9">The sequence shown here is derived from an EMBL/GenBank/DDBJ whole genome shotgun (WGS) entry which is preliminary data.</text>
</comment>
<dbReference type="Gene3D" id="1.10.10.60">
    <property type="entry name" value="Homeodomain-like"/>
    <property type="match status" value="3"/>
</dbReference>
<name>A0AAU9JAT1_9CILI</name>
<evidence type="ECO:0000259" key="7">
    <source>
        <dbReference type="PROSITE" id="PS51293"/>
    </source>
</evidence>
<evidence type="ECO:0000256" key="5">
    <source>
        <dbReference type="SAM" id="MobiDB-lite"/>
    </source>
</evidence>
<dbReference type="GO" id="GO:0019185">
    <property type="term" value="C:snRNA-activating protein complex"/>
    <property type="evidence" value="ECO:0007669"/>
    <property type="project" value="TreeGrafter"/>
</dbReference>
<keyword evidence="2" id="KW-0238">DNA-binding</keyword>
<feature type="domain" description="Myb-like" evidence="6">
    <location>
        <begin position="5"/>
        <end position="56"/>
    </location>
</feature>
<dbReference type="PROSITE" id="PS51293">
    <property type="entry name" value="SANT"/>
    <property type="match status" value="1"/>
</dbReference>
<organism evidence="9 10">
    <name type="scientific">Blepharisma stoltei</name>
    <dbReference type="NCBI Taxonomy" id="1481888"/>
    <lineage>
        <taxon>Eukaryota</taxon>
        <taxon>Sar</taxon>
        <taxon>Alveolata</taxon>
        <taxon>Ciliophora</taxon>
        <taxon>Postciliodesmatophora</taxon>
        <taxon>Heterotrichea</taxon>
        <taxon>Heterotrichida</taxon>
        <taxon>Blepharismidae</taxon>
        <taxon>Blepharisma</taxon>
    </lineage>
</organism>
<dbReference type="SUPFAM" id="SSF46689">
    <property type="entry name" value="Homeodomain-like"/>
    <property type="match status" value="2"/>
</dbReference>
<evidence type="ECO:0000256" key="1">
    <source>
        <dbReference type="ARBA" id="ARBA00023015"/>
    </source>
</evidence>
<keyword evidence="10" id="KW-1185">Reference proteome</keyword>
<evidence type="ECO:0000256" key="3">
    <source>
        <dbReference type="ARBA" id="ARBA00023163"/>
    </source>
</evidence>
<dbReference type="GO" id="GO:0000978">
    <property type="term" value="F:RNA polymerase II cis-regulatory region sequence-specific DNA binding"/>
    <property type="evidence" value="ECO:0007669"/>
    <property type="project" value="TreeGrafter"/>
</dbReference>
<keyword evidence="4" id="KW-0539">Nucleus</keyword>
<feature type="domain" description="Myb-like" evidence="6">
    <location>
        <begin position="60"/>
        <end position="107"/>
    </location>
</feature>
<evidence type="ECO:0000313" key="10">
    <source>
        <dbReference type="Proteomes" id="UP001162131"/>
    </source>
</evidence>
<dbReference type="SMART" id="SM00717">
    <property type="entry name" value="SANT"/>
    <property type="match status" value="3"/>
</dbReference>
<dbReference type="InterPro" id="IPR017930">
    <property type="entry name" value="Myb_dom"/>
</dbReference>
<evidence type="ECO:0000256" key="2">
    <source>
        <dbReference type="ARBA" id="ARBA00023125"/>
    </source>
</evidence>
<feature type="domain" description="HTH myb-type" evidence="8">
    <location>
        <begin position="5"/>
        <end position="61"/>
    </location>
</feature>
<accession>A0AAU9JAT1</accession>
<dbReference type="AlphaFoldDB" id="A0AAU9JAT1"/>
<dbReference type="PROSITE" id="PS51294">
    <property type="entry name" value="HTH_MYB"/>
    <property type="match status" value="3"/>
</dbReference>
<evidence type="ECO:0000259" key="6">
    <source>
        <dbReference type="PROSITE" id="PS50090"/>
    </source>
</evidence>
<dbReference type="EMBL" id="CAJZBQ010000031">
    <property type="protein sequence ID" value="CAG9322331.1"/>
    <property type="molecule type" value="Genomic_DNA"/>
</dbReference>
<proteinExistence type="predicted"/>
<feature type="domain" description="HTH myb-type" evidence="8">
    <location>
        <begin position="62"/>
        <end position="111"/>
    </location>
</feature>
<reference evidence="9" key="1">
    <citation type="submission" date="2021-09" db="EMBL/GenBank/DDBJ databases">
        <authorList>
            <consortium name="AG Swart"/>
            <person name="Singh M."/>
            <person name="Singh A."/>
            <person name="Seah K."/>
            <person name="Emmerich C."/>
        </authorList>
    </citation>
    <scope>NUCLEOTIDE SEQUENCE</scope>
    <source>
        <strain evidence="9">ATCC30299</strain>
    </source>
</reference>
<evidence type="ECO:0000313" key="9">
    <source>
        <dbReference type="EMBL" id="CAG9322331.1"/>
    </source>
</evidence>
<evidence type="ECO:0000259" key="8">
    <source>
        <dbReference type="PROSITE" id="PS51294"/>
    </source>
</evidence>
<dbReference type="Pfam" id="PF13921">
    <property type="entry name" value="Myb_DNA-bind_6"/>
    <property type="match status" value="1"/>
</dbReference>
<dbReference type="GO" id="GO:0042796">
    <property type="term" value="P:snRNA transcription by RNA polymerase III"/>
    <property type="evidence" value="ECO:0007669"/>
    <property type="project" value="TreeGrafter"/>
</dbReference>
<dbReference type="GO" id="GO:0042795">
    <property type="term" value="P:snRNA transcription by RNA polymerase II"/>
    <property type="evidence" value="ECO:0007669"/>
    <property type="project" value="TreeGrafter"/>
</dbReference>
<dbReference type="PANTHER" id="PTHR46621">
    <property type="entry name" value="SNRNA-ACTIVATING PROTEIN COMPLEX SUBUNIT 4"/>
    <property type="match status" value="1"/>
</dbReference>
<dbReference type="PANTHER" id="PTHR46621:SF1">
    <property type="entry name" value="SNRNA-ACTIVATING PROTEIN COMPLEX SUBUNIT 4"/>
    <property type="match status" value="1"/>
</dbReference>
<evidence type="ECO:0008006" key="11">
    <source>
        <dbReference type="Google" id="ProtNLM"/>
    </source>
</evidence>
<feature type="domain" description="HTH myb-type" evidence="8">
    <location>
        <begin position="116"/>
        <end position="162"/>
    </location>
</feature>
<evidence type="ECO:0000256" key="4">
    <source>
        <dbReference type="ARBA" id="ARBA00023242"/>
    </source>
</evidence>
<feature type="domain" description="Myb-like" evidence="6">
    <location>
        <begin position="108"/>
        <end position="158"/>
    </location>
</feature>
<feature type="region of interest" description="Disordered" evidence="5">
    <location>
        <begin position="178"/>
        <end position="201"/>
    </location>
</feature>